<dbReference type="InterPro" id="IPR036890">
    <property type="entry name" value="HATPase_C_sf"/>
</dbReference>
<keyword evidence="6" id="KW-0418">Kinase</keyword>
<dbReference type="InterPro" id="IPR003661">
    <property type="entry name" value="HisK_dim/P_dom"/>
</dbReference>
<dbReference type="Gene3D" id="3.30.450.40">
    <property type="match status" value="1"/>
</dbReference>
<gene>
    <name evidence="11" type="ORF">C4520_17655</name>
</gene>
<protein>
    <recommendedName>
        <fullName evidence="2">histidine kinase</fullName>
        <ecNumber evidence="2">2.7.13.3</ecNumber>
    </recommendedName>
</protein>
<keyword evidence="5" id="KW-0547">Nucleotide-binding</keyword>
<dbReference type="CDD" id="cd00130">
    <property type="entry name" value="PAS"/>
    <property type="match status" value="1"/>
</dbReference>
<feature type="domain" description="Histidine kinase" evidence="9">
    <location>
        <begin position="325"/>
        <end position="539"/>
    </location>
</feature>
<comment type="catalytic activity">
    <reaction evidence="1">
        <text>ATP + protein L-histidine = ADP + protein N-phospho-L-histidine.</text>
        <dbReference type="EC" id="2.7.13.3"/>
    </reaction>
</comment>
<dbReference type="Gene3D" id="1.10.287.130">
    <property type="match status" value="1"/>
</dbReference>
<evidence type="ECO:0000256" key="1">
    <source>
        <dbReference type="ARBA" id="ARBA00000085"/>
    </source>
</evidence>
<dbReference type="SMART" id="SM00387">
    <property type="entry name" value="HATPase_c"/>
    <property type="match status" value="1"/>
</dbReference>
<dbReference type="InterPro" id="IPR029016">
    <property type="entry name" value="GAF-like_dom_sf"/>
</dbReference>
<evidence type="ECO:0000313" key="11">
    <source>
        <dbReference type="EMBL" id="RJP17084.1"/>
    </source>
</evidence>
<keyword evidence="8" id="KW-0902">Two-component regulatory system</keyword>
<dbReference type="EMBL" id="QZKU01000121">
    <property type="protein sequence ID" value="RJP17084.1"/>
    <property type="molecule type" value="Genomic_DNA"/>
</dbReference>
<comment type="caution">
    <text evidence="11">The sequence shown here is derived from an EMBL/GenBank/DDBJ whole genome shotgun (WGS) entry which is preliminary data.</text>
</comment>
<dbReference type="Pfam" id="PF00512">
    <property type="entry name" value="HisKA"/>
    <property type="match status" value="1"/>
</dbReference>
<keyword evidence="7" id="KW-0067">ATP-binding</keyword>
<dbReference type="SUPFAM" id="SSF47384">
    <property type="entry name" value="Homodimeric domain of signal transducing histidine kinase"/>
    <property type="match status" value="1"/>
</dbReference>
<dbReference type="AlphaFoldDB" id="A0A3A4NMZ2"/>
<dbReference type="SUPFAM" id="SSF55785">
    <property type="entry name" value="PYP-like sensor domain (PAS domain)"/>
    <property type="match status" value="1"/>
</dbReference>
<keyword evidence="3" id="KW-0597">Phosphoprotein</keyword>
<dbReference type="Pfam" id="PF00989">
    <property type="entry name" value="PAS"/>
    <property type="match status" value="1"/>
</dbReference>
<dbReference type="InterPro" id="IPR003594">
    <property type="entry name" value="HATPase_dom"/>
</dbReference>
<evidence type="ECO:0000256" key="8">
    <source>
        <dbReference type="ARBA" id="ARBA00023012"/>
    </source>
</evidence>
<evidence type="ECO:0000256" key="5">
    <source>
        <dbReference type="ARBA" id="ARBA00022741"/>
    </source>
</evidence>
<keyword evidence="4" id="KW-0808">Transferase</keyword>
<dbReference type="SUPFAM" id="SSF55874">
    <property type="entry name" value="ATPase domain of HSP90 chaperone/DNA topoisomerase II/histidine kinase"/>
    <property type="match status" value="1"/>
</dbReference>
<dbReference type="PRINTS" id="PR00344">
    <property type="entry name" value="BCTRLSENSOR"/>
</dbReference>
<reference evidence="11 12" key="1">
    <citation type="journal article" date="2017" name="ISME J.">
        <title>Energy and carbon metabolisms in a deep terrestrial subsurface fluid microbial community.</title>
        <authorList>
            <person name="Momper L."/>
            <person name="Jungbluth S.P."/>
            <person name="Lee M.D."/>
            <person name="Amend J.P."/>
        </authorList>
    </citation>
    <scope>NUCLEOTIDE SEQUENCE [LARGE SCALE GENOMIC DNA]</scope>
    <source>
        <strain evidence="11">SURF_5</strain>
    </source>
</reference>
<dbReference type="Pfam" id="PF01590">
    <property type="entry name" value="GAF"/>
    <property type="match status" value="1"/>
</dbReference>
<dbReference type="GO" id="GO:0005524">
    <property type="term" value="F:ATP binding"/>
    <property type="evidence" value="ECO:0007669"/>
    <property type="project" value="UniProtKB-KW"/>
</dbReference>
<dbReference type="InterPro" id="IPR003018">
    <property type="entry name" value="GAF"/>
</dbReference>
<dbReference type="SMART" id="SM00091">
    <property type="entry name" value="PAS"/>
    <property type="match status" value="1"/>
</dbReference>
<dbReference type="SMART" id="SM00065">
    <property type="entry name" value="GAF"/>
    <property type="match status" value="1"/>
</dbReference>
<evidence type="ECO:0000259" key="9">
    <source>
        <dbReference type="PROSITE" id="PS50109"/>
    </source>
</evidence>
<dbReference type="PANTHER" id="PTHR43065">
    <property type="entry name" value="SENSOR HISTIDINE KINASE"/>
    <property type="match status" value="1"/>
</dbReference>
<dbReference type="InterPro" id="IPR013767">
    <property type="entry name" value="PAS_fold"/>
</dbReference>
<dbReference type="SMART" id="SM00388">
    <property type="entry name" value="HisKA"/>
    <property type="match status" value="1"/>
</dbReference>
<dbReference type="InterPro" id="IPR000014">
    <property type="entry name" value="PAS"/>
</dbReference>
<dbReference type="GO" id="GO:0000155">
    <property type="term" value="F:phosphorelay sensor kinase activity"/>
    <property type="evidence" value="ECO:0007669"/>
    <property type="project" value="InterPro"/>
</dbReference>
<evidence type="ECO:0000256" key="6">
    <source>
        <dbReference type="ARBA" id="ARBA00022777"/>
    </source>
</evidence>
<dbReference type="PANTHER" id="PTHR43065:SF10">
    <property type="entry name" value="PEROXIDE STRESS-ACTIVATED HISTIDINE KINASE MAK3"/>
    <property type="match status" value="1"/>
</dbReference>
<dbReference type="InterPro" id="IPR036097">
    <property type="entry name" value="HisK_dim/P_sf"/>
</dbReference>
<evidence type="ECO:0000256" key="2">
    <source>
        <dbReference type="ARBA" id="ARBA00012438"/>
    </source>
</evidence>
<evidence type="ECO:0000256" key="3">
    <source>
        <dbReference type="ARBA" id="ARBA00022553"/>
    </source>
</evidence>
<evidence type="ECO:0000313" key="12">
    <source>
        <dbReference type="Proteomes" id="UP000265882"/>
    </source>
</evidence>
<dbReference type="Gene3D" id="3.30.450.20">
    <property type="entry name" value="PAS domain"/>
    <property type="match status" value="1"/>
</dbReference>
<dbReference type="GO" id="GO:0006355">
    <property type="term" value="P:regulation of DNA-templated transcription"/>
    <property type="evidence" value="ECO:0007669"/>
    <property type="project" value="InterPro"/>
</dbReference>
<dbReference type="CDD" id="cd00082">
    <property type="entry name" value="HisKA"/>
    <property type="match status" value="1"/>
</dbReference>
<dbReference type="NCBIfam" id="TIGR00229">
    <property type="entry name" value="sensory_box"/>
    <property type="match status" value="1"/>
</dbReference>
<name>A0A3A4NMZ2_ABYX5</name>
<dbReference type="InterPro" id="IPR004358">
    <property type="entry name" value="Sig_transdc_His_kin-like_C"/>
</dbReference>
<feature type="domain" description="PAS" evidence="10">
    <location>
        <begin position="188"/>
        <end position="233"/>
    </location>
</feature>
<dbReference type="Gene3D" id="3.30.565.10">
    <property type="entry name" value="Histidine kinase-like ATPase, C-terminal domain"/>
    <property type="match status" value="1"/>
</dbReference>
<dbReference type="EC" id="2.7.13.3" evidence="2"/>
<dbReference type="Pfam" id="PF02518">
    <property type="entry name" value="HATPase_c"/>
    <property type="match status" value="1"/>
</dbReference>
<dbReference type="InterPro" id="IPR035965">
    <property type="entry name" value="PAS-like_dom_sf"/>
</dbReference>
<dbReference type="PROSITE" id="PS50109">
    <property type="entry name" value="HIS_KIN"/>
    <property type="match status" value="1"/>
</dbReference>
<evidence type="ECO:0000259" key="10">
    <source>
        <dbReference type="PROSITE" id="PS50112"/>
    </source>
</evidence>
<proteinExistence type="predicted"/>
<accession>A0A3A4NMZ2</accession>
<evidence type="ECO:0000256" key="4">
    <source>
        <dbReference type="ARBA" id="ARBA00022679"/>
    </source>
</evidence>
<dbReference type="SUPFAM" id="SSF55781">
    <property type="entry name" value="GAF domain-like"/>
    <property type="match status" value="1"/>
</dbReference>
<dbReference type="PROSITE" id="PS50112">
    <property type="entry name" value="PAS"/>
    <property type="match status" value="1"/>
</dbReference>
<dbReference type="Proteomes" id="UP000265882">
    <property type="component" value="Unassembled WGS sequence"/>
</dbReference>
<dbReference type="InterPro" id="IPR005467">
    <property type="entry name" value="His_kinase_dom"/>
</dbReference>
<sequence length="542" mass="59765">MTETRGNSSLESSRLRTPEIEALLAISEKLGASHDLSETFQQIMEILASRFGMERGTLTLLDPETKELIIRVAHGLTEEEMKRGKYKIGEGITGKVVELRGPVIVPSIGREPLFLDRTGARKNIDRDMIAFLCVPLKLQNEVMGVLSVDKVRSSDDTLESDMRFLTIIASMIAQAVRVHGAISEVVSLKERTDRILAGMPEGVLVLDPRGLVQALNPAAEQIFGLKRESVAGKLYLDVFNRFQNVLNIIERIYDDPGAAPSFETQIFGVAPDPVPVLFTWSIVCDEANAIQAIVVNVQDLTDVKRLERQSRRNQRLASLGTMAAGVAHEIRNPLGCIRGASQLLLREIQDDRRVRDFLDVIIKEVDRLDRTVKQLLDFARPSKTEMVPTNIIPVMERALELVKPDIERGGFQIIKKFPPSVPLIRADGGQLTQVFLNLFLNALQAMPGGGTLSITVTVDAQSPGSNRNVVVVDISDTGCGMSAAALEQLFTPFFTTREEGTGLGLALSHRIIEEHRATIDVMSREGIGTTFSISFRSIRGHI</sequence>
<evidence type="ECO:0000256" key="7">
    <source>
        <dbReference type="ARBA" id="ARBA00022840"/>
    </source>
</evidence>
<organism evidence="11 12">
    <name type="scientific">Abyssobacteria bacterium (strain SURF_5)</name>
    <dbReference type="NCBI Taxonomy" id="2093360"/>
    <lineage>
        <taxon>Bacteria</taxon>
        <taxon>Pseudomonadati</taxon>
        <taxon>Candidatus Hydrogenedentota</taxon>
        <taxon>Candidatus Abyssobacteria</taxon>
    </lineage>
</organism>